<dbReference type="OrthoDB" id="121932at2759"/>
<reference evidence="1" key="1">
    <citation type="submission" date="2015-01" db="EMBL/GenBank/DDBJ databases">
        <title>The Genome Sequence of Cryptococcus gattii CA1280.</title>
        <authorList>
            <consortium name="The Broad Institute Genomics Platform"/>
            <person name="Cuomo C."/>
            <person name="Litvintseva A."/>
            <person name="Chen Y."/>
            <person name="Heitman J."/>
            <person name="Sun S."/>
            <person name="Springer D."/>
            <person name="Dromer F."/>
            <person name="Young S."/>
            <person name="Zeng Q."/>
            <person name="Gargeya S."/>
            <person name="Abouelleil A."/>
            <person name="Alvarado L."/>
            <person name="Chapman S.B."/>
            <person name="Gainer-Dewar J."/>
            <person name="Goldberg J."/>
            <person name="Griggs A."/>
            <person name="Gujja S."/>
            <person name="Hansen M."/>
            <person name="Howarth C."/>
            <person name="Imamovic A."/>
            <person name="Larimer J."/>
            <person name="Murphy C."/>
            <person name="Naylor J."/>
            <person name="Pearson M."/>
            <person name="Priest M."/>
            <person name="Roberts A."/>
            <person name="Saif S."/>
            <person name="Shea T."/>
            <person name="Sykes S."/>
            <person name="Wortman J."/>
            <person name="Nusbaum C."/>
            <person name="Birren B."/>
        </authorList>
    </citation>
    <scope>NUCLEOTIDE SEQUENCE [LARGE SCALE GENOMIC DNA]</scope>
    <source>
        <strain evidence="1">CA1280</strain>
    </source>
</reference>
<accession>A0A0D0TRX4</accession>
<proteinExistence type="predicted"/>
<gene>
    <name evidence="1" type="ORF">I312_01597</name>
</gene>
<sequence>MRIRLPLDPAQFRITPTNASSPPLVQLGGDLVLVELQGELTWEGEKSNGAIGVIGLDTPVRDQLGWTCRGEFTDHK</sequence>
<dbReference type="EMBL" id="KN847975">
    <property type="protein sequence ID" value="KIR49442.1"/>
    <property type="molecule type" value="Genomic_DNA"/>
</dbReference>
<dbReference type="AlphaFoldDB" id="A0A0D0TRX4"/>
<evidence type="ECO:0000313" key="1">
    <source>
        <dbReference type="EMBL" id="KIR49442.1"/>
    </source>
</evidence>
<protein>
    <submittedName>
        <fullName evidence="1">Uncharacterized protein</fullName>
    </submittedName>
</protein>
<organism evidence="1">
    <name type="scientific">Cryptococcus bacillisporus CA1280</name>
    <dbReference type="NCBI Taxonomy" id="1296109"/>
    <lineage>
        <taxon>Eukaryota</taxon>
        <taxon>Fungi</taxon>
        <taxon>Dikarya</taxon>
        <taxon>Basidiomycota</taxon>
        <taxon>Agaricomycotina</taxon>
        <taxon>Tremellomycetes</taxon>
        <taxon>Tremellales</taxon>
        <taxon>Cryptococcaceae</taxon>
        <taxon>Cryptococcus</taxon>
        <taxon>Cryptococcus gattii species complex</taxon>
    </lineage>
</organism>
<name>A0A0D0TRX4_CRYGA</name>
<dbReference type="HOGENOM" id="CLU_2654432_0_0_1"/>